<protein>
    <submittedName>
        <fullName evidence="3">Cytochrome c</fullName>
    </submittedName>
</protein>
<gene>
    <name evidence="3" type="ORF">KKC1_24130</name>
</gene>
<evidence type="ECO:0000313" key="4">
    <source>
        <dbReference type="Proteomes" id="UP000197032"/>
    </source>
</evidence>
<dbReference type="Pfam" id="PF09699">
    <property type="entry name" value="Paired_CXXCH_1"/>
    <property type="match status" value="1"/>
</dbReference>
<keyword evidence="4" id="KW-1185">Reference proteome</keyword>
<sequence length="850" mass="91928">MLQWYNVYETCMACHDGTVTTTYNVEDGYIGNTTARTFGGKFGTGAEAYLSNHNVTGAVQISAAPGGSTVAVTGTTEYGKTVTQWATEFGCESCHSPHGQGGNARILHPDPNGVATARKPAGGFTYLGELGSITIDATTTGVVYETGVGYKVYFNGEPALLIKGYPYGVNVYDNGKVSWGAKVDNSNGYTVITGVDLSGVGDRVYGTPAIQVKMIISNYLEATESVTHISGLNTFCGACHTDYNTENVYKDTTDTEPNGSGEMLNGTYSEAYRHQVGFNWHGSEPGLDFEENNRVTCLTCHVAHGVDQDYWNATVGPGTSSDIALENLKEIAGSSALKRKPNMGVCETCHKKGDGNEGYAANTGMSVTTTATTQNGLYAQKSTLAFNNYVGWKECAKCHEEQAAPYKEQHETDVFKVYVKWTSGAWPDASSIVMAYDQDAFDRWVNRVKHTQKIMPVETGTPTESELLAAGVDAADIGTVDANGNATEWTYFTNFRPEALQNWATSSFADPSIDGRTGSAITPDNVLYTLGVKWKQRYVFQDSLLESNGWSSDGVDDGLRVGSGNAVMWTTGYAGTTAGWAAYKAITDDKDWDVGCGSCHATGINIDAVNTAYDPTIEDQYFRDTGITCEACHGPGANHVKYPTPENIINPAKLSLAQKLDVCGQCHIRGSNRNYAGRSDAYGFVPGQDQLLIVANYQPITFTKASYTVFDKDGNPVVVSDLKVESDASGDGSYSKHLWANNFSKGHHQQYIDFIQSEHYAAQIMDCATCHSAHDQYTDGIQLKFTAESICASCHDTFVDVDAYMPRIAKSANKWDIRSHAFSSIYDLNNDGDTDDTVDGAQESNPGPIE</sequence>
<dbReference type="PANTHER" id="PTHR35038:SF8">
    <property type="entry name" value="C-TYPE POLYHEME CYTOCHROME OMCC"/>
    <property type="match status" value="1"/>
</dbReference>
<evidence type="ECO:0000259" key="2">
    <source>
        <dbReference type="Pfam" id="PF09699"/>
    </source>
</evidence>
<reference evidence="4" key="1">
    <citation type="journal article" date="2017" name="Appl. Environ. Microbiol.">
        <title>Genomic Analysis of Calderihabitans maritimus KKC1, a Thermophilic, Hydrogenogenic, Carboxydotrophic Bacterium Isolated from Marine Sediment.</title>
        <authorList>
            <person name="Omae K."/>
            <person name="Yoneda Y."/>
            <person name="Fukuyama Y."/>
            <person name="Yoshida T."/>
            <person name="Sako Y."/>
        </authorList>
    </citation>
    <scope>NUCLEOTIDE SEQUENCE [LARGE SCALE GENOMIC DNA]</scope>
    <source>
        <strain evidence="4">KKC1</strain>
    </source>
</reference>
<name>A0A1Z5HUT7_9FIRM</name>
<dbReference type="InterPro" id="IPR036280">
    <property type="entry name" value="Multihaem_cyt_sf"/>
</dbReference>
<dbReference type="EMBL" id="BDGJ01000125">
    <property type="protein sequence ID" value="GAW93274.1"/>
    <property type="molecule type" value="Genomic_DNA"/>
</dbReference>
<feature type="domain" description="Doubled CXXCH motif" evidence="2">
    <location>
        <begin position="765"/>
        <end position="798"/>
    </location>
</feature>
<organism evidence="3 4">
    <name type="scientific">Calderihabitans maritimus</name>
    <dbReference type="NCBI Taxonomy" id="1246530"/>
    <lineage>
        <taxon>Bacteria</taxon>
        <taxon>Bacillati</taxon>
        <taxon>Bacillota</taxon>
        <taxon>Clostridia</taxon>
        <taxon>Neomoorellales</taxon>
        <taxon>Calderihabitantaceae</taxon>
        <taxon>Calderihabitans</taxon>
    </lineage>
</organism>
<dbReference type="AlphaFoldDB" id="A0A1Z5HUT7"/>
<comment type="caution">
    <text evidence="3">The sequence shown here is derived from an EMBL/GenBank/DDBJ whole genome shotgun (WGS) entry which is preliminary data.</text>
</comment>
<dbReference type="SUPFAM" id="SSF48695">
    <property type="entry name" value="Multiheme cytochromes"/>
    <property type="match status" value="2"/>
</dbReference>
<dbReference type="InterPro" id="IPR051829">
    <property type="entry name" value="Multiheme_Cytochr_ET"/>
</dbReference>
<evidence type="ECO:0000313" key="3">
    <source>
        <dbReference type="EMBL" id="GAW93274.1"/>
    </source>
</evidence>
<proteinExistence type="predicted"/>
<dbReference type="PANTHER" id="PTHR35038">
    <property type="entry name" value="DISSIMILATORY SULFITE REDUCTASE SIRA"/>
    <property type="match status" value="1"/>
</dbReference>
<keyword evidence="1" id="KW-0732">Signal</keyword>
<evidence type="ECO:0000256" key="1">
    <source>
        <dbReference type="ARBA" id="ARBA00022729"/>
    </source>
</evidence>
<dbReference type="InterPro" id="IPR010177">
    <property type="entry name" value="Paired_CXXCH_1"/>
</dbReference>
<accession>A0A1Z5HUT7</accession>
<dbReference type="Proteomes" id="UP000197032">
    <property type="component" value="Unassembled WGS sequence"/>
</dbReference>
<dbReference type="Gene3D" id="1.10.1130.10">
    <property type="entry name" value="Flavocytochrome C3, Chain A"/>
    <property type="match status" value="1"/>
</dbReference>